<feature type="compositionally biased region" description="Polar residues" evidence="1">
    <location>
        <begin position="95"/>
        <end position="106"/>
    </location>
</feature>
<accession>A0A9P7PZI3</accession>
<dbReference type="Proteomes" id="UP000732380">
    <property type="component" value="Unassembled WGS sequence"/>
</dbReference>
<name>A0A9P7PZI3_9HYPO</name>
<dbReference type="AlphaFoldDB" id="A0A9P7PZI3"/>
<evidence type="ECO:0000313" key="4">
    <source>
        <dbReference type="Proteomes" id="UP000732380"/>
    </source>
</evidence>
<keyword evidence="2" id="KW-1133">Transmembrane helix</keyword>
<evidence type="ECO:0000256" key="1">
    <source>
        <dbReference type="SAM" id="MobiDB-lite"/>
    </source>
</evidence>
<feature type="compositionally biased region" description="Low complexity" evidence="1">
    <location>
        <begin position="122"/>
        <end position="139"/>
    </location>
</feature>
<feature type="transmembrane region" description="Helical" evidence="2">
    <location>
        <begin position="179"/>
        <end position="205"/>
    </location>
</feature>
<sequence>MTTFYHDGNDGDETPTRENSHDAPEAVNRLSPAVTRSSIDGELRRQYSMRSVQWLGSPLDLDTEKEVVTCFPMESGEATRPQASSSPDRQVVSPIGTTENLSSTTPWRPETQPVYMPASIENASGSGNGNANANGDANGMPRSENTASGDDTSKDKSSPPQDEQPTPEKRTIMGMRRKIFWMIFTILSLIIVAVAVAAGVGASLASKKKAKYEHRAPKKSSTANRKNKNKNKNENKIRLVPSTSAPGIYTPSDPHDIHFLNNETWTREGLLAFQAFARPNFGGVSSAIYTGDGTRDFGVDVQFDAHSFAWVPNSHPCCVNLCSNATRAGRMGFVCGQRKQKVTMRAVARVFVWCNEVRNGLVSDEKGCGGVL</sequence>
<feature type="region of interest" description="Disordered" evidence="1">
    <location>
        <begin position="70"/>
        <end position="171"/>
    </location>
</feature>
<evidence type="ECO:0000313" key="3">
    <source>
        <dbReference type="EMBL" id="KAG6115301.1"/>
    </source>
</evidence>
<feature type="region of interest" description="Disordered" evidence="1">
    <location>
        <begin position="207"/>
        <end position="236"/>
    </location>
</feature>
<feature type="compositionally biased region" description="Basic and acidic residues" evidence="1">
    <location>
        <begin position="14"/>
        <end position="24"/>
    </location>
</feature>
<feature type="compositionally biased region" description="Basic residues" evidence="1">
    <location>
        <begin position="207"/>
        <end position="218"/>
    </location>
</feature>
<evidence type="ECO:0000256" key="2">
    <source>
        <dbReference type="SAM" id="Phobius"/>
    </source>
</evidence>
<protein>
    <submittedName>
        <fullName evidence="3">Uncharacterized protein</fullName>
    </submittedName>
</protein>
<organism evidence="3 4">
    <name type="scientific">Claviceps humidiphila</name>
    <dbReference type="NCBI Taxonomy" id="1294629"/>
    <lineage>
        <taxon>Eukaryota</taxon>
        <taxon>Fungi</taxon>
        <taxon>Dikarya</taxon>
        <taxon>Ascomycota</taxon>
        <taxon>Pezizomycotina</taxon>
        <taxon>Sordariomycetes</taxon>
        <taxon>Hypocreomycetidae</taxon>
        <taxon>Hypocreales</taxon>
        <taxon>Clavicipitaceae</taxon>
        <taxon>Claviceps</taxon>
    </lineage>
</organism>
<keyword evidence="4" id="KW-1185">Reference proteome</keyword>
<keyword evidence="2" id="KW-0812">Transmembrane</keyword>
<reference evidence="3 4" key="1">
    <citation type="journal article" date="2020" name="bioRxiv">
        <title>Whole genome comparisons of ergot fungi reveals the divergence and evolution of species within the genus Claviceps are the result of varying mechanisms driving genome evolution and host range expansion.</title>
        <authorList>
            <person name="Wyka S.A."/>
            <person name="Mondo S.J."/>
            <person name="Liu M."/>
            <person name="Dettman J."/>
            <person name="Nalam V."/>
            <person name="Broders K.D."/>
        </authorList>
    </citation>
    <scope>NUCLEOTIDE SEQUENCE [LARGE SCALE GENOMIC DNA]</scope>
    <source>
        <strain evidence="3 4">LM576</strain>
    </source>
</reference>
<gene>
    <name evidence="3" type="ORF">E4U13_002881</name>
</gene>
<feature type="region of interest" description="Disordered" evidence="1">
    <location>
        <begin position="1"/>
        <end position="37"/>
    </location>
</feature>
<keyword evidence="2" id="KW-0472">Membrane</keyword>
<comment type="caution">
    <text evidence="3">The sequence shown here is derived from an EMBL/GenBank/DDBJ whole genome shotgun (WGS) entry which is preliminary data.</text>
</comment>
<proteinExistence type="predicted"/>
<dbReference type="EMBL" id="SRQM01000230">
    <property type="protein sequence ID" value="KAG6115301.1"/>
    <property type="molecule type" value="Genomic_DNA"/>
</dbReference>